<dbReference type="SMART" id="SM00490">
    <property type="entry name" value="HELICc"/>
    <property type="match status" value="1"/>
</dbReference>
<keyword evidence="3" id="KW-0347">Helicase</keyword>
<reference evidence="9" key="1">
    <citation type="submission" date="2019-01" db="EMBL/GenBank/DDBJ databases">
        <title>Draft genomes of a novel of Sporanaerobacter strains.</title>
        <authorList>
            <person name="Ma S."/>
        </authorList>
    </citation>
    <scope>NUCLEOTIDE SEQUENCE [LARGE SCALE GENOMIC DNA]</scope>
    <source>
        <strain evidence="9">NJN-17</strain>
    </source>
</reference>
<dbReference type="NCBIfam" id="TIGR01587">
    <property type="entry name" value="cas3_core"/>
    <property type="match status" value="1"/>
</dbReference>
<name>A0A410QED4_9FIRM</name>
<evidence type="ECO:0000256" key="5">
    <source>
        <dbReference type="ARBA" id="ARBA00023118"/>
    </source>
</evidence>
<feature type="domain" description="HD Cas3-type" evidence="7">
    <location>
        <begin position="32"/>
        <end position="253"/>
    </location>
</feature>
<dbReference type="Gene3D" id="3.40.50.300">
    <property type="entry name" value="P-loop containing nucleotide triphosphate hydrolases"/>
    <property type="match status" value="2"/>
</dbReference>
<sequence length="864" mass="102706">MIFDGVKLFDMDKFIPNNEDIYAHLKEDRNRKDDIKERLKEHSDLAYSYFLKLCEEKKLNGVFKNLENVFFGKDEYDGIKLWEEMVCNEIYMHDLGKINSGFQYRKMRNEKYENKPTEDSKHSMLSACIYFDYFFKKIRKFIGNIEENKNLCSTLLTFLFLNSYIISRHHSSFDDLYEFGEKFQESYKKYRNNKIIYEDYNVDFFATENHVKAVFKLCGDFLKNYDKSQPWNCMNIYIYTKFVYSLLVASDFYSTSEFINGNEIKKFGTIKDVDRFYDIYKENKNYKSIRRYEKCINGEGIKPYKDGDINELRSSMFLEAEKNLENHLNENIFYLEAPTGSGKTNTSINLAFKMLKNNSNLNKIFYIFPFNTLVEQTKKSLNDIFKGNKDIQNDITVVNSITPIKLIDEEEDNKLHLKGSLKQEINYERAVLDRQFLHYPIVLTTHVGFFSHLFGNEREEVFPLVHLANSVVILDEIQSYRNDIWKEIILFLKKYTEILNIKIIIMSATLPKLDKLTDTKEEFVSLIENKDKYFKNPLFKNRVKPDYSLLNVSENLWDRLKEKLIEVAKSTDKNIAIEFITKKSAEKFYDELYHNKELSGKKILLLTGDNNKFERNEIIKDVNDENNIILVSTQIIEAGLDVDMYAGFKDISILDSEEQFMGRINRSCLKKMAVVYFFDLDKASTVYKKDYRKDSSVTLKQGYIRDILENKDFDKFYEIIMRRIEENLNRENPDNIKNFRESIIELNYRIISKRMELISDDMKEYTVFINREVNLEKKGKLIGREVWQEYKKVLMDKNIGYAEKKVKLSEVMEKMSYFIYKVRSLNVSYNDLIGEIFYLEDGEKYFEDGKFKRALLEEGNCDIL</sequence>
<dbReference type="InterPro" id="IPR001650">
    <property type="entry name" value="Helicase_C-like"/>
</dbReference>
<evidence type="ECO:0000313" key="8">
    <source>
        <dbReference type="EMBL" id="QAT62335.1"/>
    </source>
</evidence>
<dbReference type="InterPro" id="IPR006474">
    <property type="entry name" value="Helicase_Cas3_CRISPR-ass_core"/>
</dbReference>
<protein>
    <submittedName>
        <fullName evidence="8">CRISPR-associated helicase Cas3</fullName>
    </submittedName>
</protein>
<dbReference type="SMART" id="SM00487">
    <property type="entry name" value="DEXDc"/>
    <property type="match status" value="1"/>
</dbReference>
<dbReference type="CDD" id="cd09641">
    <property type="entry name" value="Cas3''_I"/>
    <property type="match status" value="1"/>
</dbReference>
<gene>
    <name evidence="8" type="primary">cas3</name>
    <name evidence="8" type="ORF">EQM13_12575</name>
</gene>
<evidence type="ECO:0000256" key="4">
    <source>
        <dbReference type="ARBA" id="ARBA00022840"/>
    </source>
</evidence>
<dbReference type="AlphaFoldDB" id="A0A410QED4"/>
<dbReference type="PROSITE" id="PS51643">
    <property type="entry name" value="HD_CAS3"/>
    <property type="match status" value="1"/>
</dbReference>
<evidence type="ECO:0000256" key="2">
    <source>
        <dbReference type="ARBA" id="ARBA00022801"/>
    </source>
</evidence>
<dbReference type="GO" id="GO:0004386">
    <property type="term" value="F:helicase activity"/>
    <property type="evidence" value="ECO:0007669"/>
    <property type="project" value="UniProtKB-KW"/>
</dbReference>
<feature type="domain" description="Helicase ATP-binding" evidence="6">
    <location>
        <begin position="324"/>
        <end position="528"/>
    </location>
</feature>
<organism evidence="8 9">
    <name type="scientific">Acidilutibacter cellobiosedens</name>
    <dbReference type="NCBI Taxonomy" id="2507161"/>
    <lineage>
        <taxon>Bacteria</taxon>
        <taxon>Bacillati</taxon>
        <taxon>Bacillota</taxon>
        <taxon>Tissierellia</taxon>
        <taxon>Tissierellales</taxon>
        <taxon>Acidilutibacteraceae</taxon>
        <taxon>Acidilutibacter</taxon>
    </lineage>
</organism>
<dbReference type="InterPro" id="IPR027417">
    <property type="entry name" value="P-loop_NTPase"/>
</dbReference>
<dbReference type="InterPro" id="IPR006483">
    <property type="entry name" value="CRISPR-assoc_Cas3_HD"/>
</dbReference>
<keyword evidence="9" id="KW-1185">Reference proteome</keyword>
<evidence type="ECO:0000313" key="9">
    <source>
        <dbReference type="Proteomes" id="UP000287969"/>
    </source>
</evidence>
<dbReference type="Pfam" id="PF22590">
    <property type="entry name" value="Cas3-like_C_2"/>
    <property type="match status" value="1"/>
</dbReference>
<dbReference type="InterPro" id="IPR054712">
    <property type="entry name" value="Cas3-like_dom"/>
</dbReference>
<keyword evidence="4" id="KW-0067">ATP-binding</keyword>
<dbReference type="KEGG" id="spoa:EQM13_12575"/>
<keyword evidence="1" id="KW-0547">Nucleotide-binding</keyword>
<dbReference type="SUPFAM" id="SSF52540">
    <property type="entry name" value="P-loop containing nucleoside triphosphate hydrolases"/>
    <property type="match status" value="1"/>
</dbReference>
<evidence type="ECO:0000256" key="3">
    <source>
        <dbReference type="ARBA" id="ARBA00022806"/>
    </source>
</evidence>
<dbReference type="EMBL" id="CP035282">
    <property type="protein sequence ID" value="QAT62335.1"/>
    <property type="molecule type" value="Genomic_DNA"/>
</dbReference>
<keyword evidence="2" id="KW-0378">Hydrolase</keyword>
<dbReference type="GO" id="GO:0003676">
    <property type="term" value="F:nucleic acid binding"/>
    <property type="evidence" value="ECO:0007669"/>
    <property type="project" value="InterPro"/>
</dbReference>
<dbReference type="PROSITE" id="PS51192">
    <property type="entry name" value="HELICASE_ATP_BIND_1"/>
    <property type="match status" value="1"/>
</dbReference>
<dbReference type="RefSeq" id="WP_128752865.1">
    <property type="nucleotide sequence ID" value="NZ_CP035282.1"/>
</dbReference>
<evidence type="ECO:0000259" key="7">
    <source>
        <dbReference type="PROSITE" id="PS51643"/>
    </source>
</evidence>
<dbReference type="GO" id="GO:0016787">
    <property type="term" value="F:hydrolase activity"/>
    <property type="evidence" value="ECO:0007669"/>
    <property type="project" value="UniProtKB-KW"/>
</dbReference>
<dbReference type="NCBIfam" id="TIGR01596">
    <property type="entry name" value="cas3_HD"/>
    <property type="match status" value="1"/>
</dbReference>
<proteinExistence type="predicted"/>
<dbReference type="Pfam" id="PF00270">
    <property type="entry name" value="DEAD"/>
    <property type="match status" value="1"/>
</dbReference>
<keyword evidence="5" id="KW-0051">Antiviral defense</keyword>
<accession>A0A410QED4</accession>
<dbReference type="OrthoDB" id="9810236at2"/>
<dbReference type="Proteomes" id="UP000287969">
    <property type="component" value="Chromosome"/>
</dbReference>
<dbReference type="GO" id="GO:0005524">
    <property type="term" value="F:ATP binding"/>
    <property type="evidence" value="ECO:0007669"/>
    <property type="project" value="UniProtKB-KW"/>
</dbReference>
<dbReference type="InterPro" id="IPR011545">
    <property type="entry name" value="DEAD/DEAH_box_helicase_dom"/>
</dbReference>
<dbReference type="InterPro" id="IPR014001">
    <property type="entry name" value="Helicase_ATP-bd"/>
</dbReference>
<evidence type="ECO:0000259" key="6">
    <source>
        <dbReference type="PROSITE" id="PS51192"/>
    </source>
</evidence>
<evidence type="ECO:0000256" key="1">
    <source>
        <dbReference type="ARBA" id="ARBA00022741"/>
    </source>
</evidence>
<dbReference type="GO" id="GO:0051607">
    <property type="term" value="P:defense response to virus"/>
    <property type="evidence" value="ECO:0007669"/>
    <property type="project" value="UniProtKB-KW"/>
</dbReference>